<dbReference type="VEuPathDB" id="FungiDB:QG37_02938"/>
<gene>
    <name evidence="1" type="ORF">QG37_02938</name>
</gene>
<comment type="caution">
    <text evidence="1">The sequence shown here is derived from an EMBL/GenBank/DDBJ whole genome shotgun (WGS) entry which is preliminary data.</text>
</comment>
<reference evidence="2" key="1">
    <citation type="journal article" date="2015" name="BMC Genomics">
        <title>Draft genome of a commonly misdiagnosed multidrug resistant pathogen Candida auris.</title>
        <authorList>
            <person name="Chatterjee S."/>
            <person name="Alampalli S.V."/>
            <person name="Nageshan R.K."/>
            <person name="Chettiar S.T."/>
            <person name="Joshi S."/>
            <person name="Tatu U.S."/>
        </authorList>
    </citation>
    <scope>NUCLEOTIDE SEQUENCE [LARGE SCALE GENOMIC DNA]</scope>
    <source>
        <strain evidence="2">6684</strain>
    </source>
</reference>
<protein>
    <submittedName>
        <fullName evidence="1">Uncharacterized protein</fullName>
    </submittedName>
</protein>
<proteinExistence type="predicted"/>
<dbReference type="AlphaFoldDB" id="A0A0L0P167"/>
<evidence type="ECO:0000313" key="1">
    <source>
        <dbReference type="EMBL" id="KND99998.1"/>
    </source>
</evidence>
<organism evidence="1 2">
    <name type="scientific">Candidozyma auris</name>
    <name type="common">Yeast</name>
    <name type="synonym">Candida auris</name>
    <dbReference type="NCBI Taxonomy" id="498019"/>
    <lineage>
        <taxon>Eukaryota</taxon>
        <taxon>Fungi</taxon>
        <taxon>Dikarya</taxon>
        <taxon>Ascomycota</taxon>
        <taxon>Saccharomycotina</taxon>
        <taxon>Pichiomycetes</taxon>
        <taxon>Metschnikowiaceae</taxon>
        <taxon>Candidozyma</taxon>
    </lineage>
</organism>
<dbReference type="Proteomes" id="UP000037122">
    <property type="component" value="Unassembled WGS sequence"/>
</dbReference>
<dbReference type="EMBL" id="LGST01000020">
    <property type="protein sequence ID" value="KND99998.1"/>
    <property type="molecule type" value="Genomic_DNA"/>
</dbReference>
<sequence length="40" mass="4504">MCNGLMEASKATAASEIAVRNEPSSQWFCQRKKKKNGKKF</sequence>
<accession>A0A0L0P167</accession>
<evidence type="ECO:0000313" key="2">
    <source>
        <dbReference type="Proteomes" id="UP000037122"/>
    </source>
</evidence>
<name>A0A0L0P167_CANAR</name>